<protein>
    <recommendedName>
        <fullName evidence="2">BRCT domain-containing protein</fullName>
    </recommendedName>
</protein>
<feature type="transmembrane region" description="Helical" evidence="1">
    <location>
        <begin position="91"/>
        <end position="115"/>
    </location>
</feature>
<feature type="transmembrane region" description="Helical" evidence="1">
    <location>
        <begin position="12"/>
        <end position="32"/>
    </location>
</feature>
<accession>A0A834YC44</accession>
<evidence type="ECO:0000259" key="2">
    <source>
        <dbReference type="PROSITE" id="PS50172"/>
    </source>
</evidence>
<keyword evidence="1" id="KW-0812">Transmembrane</keyword>
<sequence>MTRVDRFSKSFLLRVLCLLVKLSVVATLGKVLSLSHLINVTANFRPFHLPHSFLTFLSPTNLSLSLILSALSPCSCKTERFSILDPKAVPVFLALIFQIPPPPSILLLPLVPALFSRDGKEYSNSFGSFNRLKLQREIIVEDILTKPRTDAGSALSKLENQAANARMIEHRWITSLEHEREHGIINKITPNRDFEPHLWSSSTPKPERALLTRSSSTRQPAAIFLISLRVWSGSARVKSPGRCTLVDMMPMSRCFLVLQRCFRSVAMNYWERGIPVVSEAWLRDSIKKQEAQPLDAYDVVSDLSMEGKGIPWDKQDPSEEALESLSAEVCDPSNCIKKI</sequence>
<keyword evidence="4" id="KW-1185">Reference proteome</keyword>
<feature type="domain" description="BRCT" evidence="2">
    <location>
        <begin position="274"/>
        <end position="299"/>
    </location>
</feature>
<organism evidence="3 4">
    <name type="scientific">Tetracentron sinense</name>
    <name type="common">Spur-leaf</name>
    <dbReference type="NCBI Taxonomy" id="13715"/>
    <lineage>
        <taxon>Eukaryota</taxon>
        <taxon>Viridiplantae</taxon>
        <taxon>Streptophyta</taxon>
        <taxon>Embryophyta</taxon>
        <taxon>Tracheophyta</taxon>
        <taxon>Spermatophyta</taxon>
        <taxon>Magnoliopsida</taxon>
        <taxon>Trochodendrales</taxon>
        <taxon>Trochodendraceae</taxon>
        <taxon>Tetracentron</taxon>
    </lineage>
</organism>
<gene>
    <name evidence="3" type="ORF">HHK36_030147</name>
</gene>
<keyword evidence="1" id="KW-1133">Transmembrane helix</keyword>
<evidence type="ECO:0000313" key="3">
    <source>
        <dbReference type="EMBL" id="KAF8378798.1"/>
    </source>
</evidence>
<dbReference type="OrthoDB" id="429950at2759"/>
<dbReference type="SUPFAM" id="SSF52113">
    <property type="entry name" value="BRCT domain"/>
    <property type="match status" value="1"/>
</dbReference>
<dbReference type="EMBL" id="JABCRI010000023">
    <property type="protein sequence ID" value="KAF8378798.1"/>
    <property type="molecule type" value="Genomic_DNA"/>
</dbReference>
<comment type="caution">
    <text evidence="3">The sequence shown here is derived from an EMBL/GenBank/DDBJ whole genome shotgun (WGS) entry which is preliminary data.</text>
</comment>
<proteinExistence type="predicted"/>
<name>A0A834YC44_TETSI</name>
<dbReference type="InterPro" id="IPR036420">
    <property type="entry name" value="BRCT_dom_sf"/>
</dbReference>
<dbReference type="InterPro" id="IPR001357">
    <property type="entry name" value="BRCT_dom"/>
</dbReference>
<evidence type="ECO:0000313" key="4">
    <source>
        <dbReference type="Proteomes" id="UP000655225"/>
    </source>
</evidence>
<keyword evidence="1" id="KW-0472">Membrane</keyword>
<dbReference type="AlphaFoldDB" id="A0A834YC44"/>
<reference evidence="3 4" key="1">
    <citation type="submission" date="2020-04" db="EMBL/GenBank/DDBJ databases">
        <title>Plant Genome Project.</title>
        <authorList>
            <person name="Zhang R.-G."/>
        </authorList>
    </citation>
    <scope>NUCLEOTIDE SEQUENCE [LARGE SCALE GENOMIC DNA]</scope>
    <source>
        <strain evidence="3">YNK0</strain>
        <tissue evidence="3">Leaf</tissue>
    </source>
</reference>
<feature type="transmembrane region" description="Helical" evidence="1">
    <location>
        <begin position="52"/>
        <end position="71"/>
    </location>
</feature>
<dbReference type="Proteomes" id="UP000655225">
    <property type="component" value="Unassembled WGS sequence"/>
</dbReference>
<evidence type="ECO:0000256" key="1">
    <source>
        <dbReference type="SAM" id="Phobius"/>
    </source>
</evidence>
<dbReference type="PROSITE" id="PS50172">
    <property type="entry name" value="BRCT"/>
    <property type="match status" value="1"/>
</dbReference>